<gene>
    <name evidence="2" type="ORF">RND71_004797</name>
</gene>
<evidence type="ECO:0000313" key="3">
    <source>
        <dbReference type="Proteomes" id="UP001291623"/>
    </source>
</evidence>
<reference evidence="2" key="1">
    <citation type="submission" date="2023-12" db="EMBL/GenBank/DDBJ databases">
        <title>Genome assembly of Anisodus tanguticus.</title>
        <authorList>
            <person name="Wang Y.-J."/>
        </authorList>
    </citation>
    <scope>NUCLEOTIDE SEQUENCE</scope>
    <source>
        <strain evidence="2">KB-2021</strain>
        <tissue evidence="2">Leaf</tissue>
    </source>
</reference>
<sequence>MKRSMEGINGINFVDEEESKAKLKKKNMLNELLELQKDFVSKKRKLQAAKQRRDNILGEILFLKKRRRYLLKSQSSNVNSERNISHLKNFNAESEVPEEERSNNGDDATVEAARPAFTSTFNLGCEVGNKDGLKLECMPKSYLIDDNRVVKKKPSWHGQVTLKV</sequence>
<proteinExistence type="predicted"/>
<protein>
    <submittedName>
        <fullName evidence="2">Uncharacterized protein</fullName>
    </submittedName>
</protein>
<feature type="coiled-coil region" evidence="1">
    <location>
        <begin position="18"/>
        <end position="52"/>
    </location>
</feature>
<comment type="caution">
    <text evidence="2">The sequence shown here is derived from an EMBL/GenBank/DDBJ whole genome shotgun (WGS) entry which is preliminary data.</text>
</comment>
<dbReference type="Proteomes" id="UP001291623">
    <property type="component" value="Unassembled WGS sequence"/>
</dbReference>
<evidence type="ECO:0000313" key="2">
    <source>
        <dbReference type="EMBL" id="KAK4374120.1"/>
    </source>
</evidence>
<keyword evidence="3" id="KW-1185">Reference proteome</keyword>
<dbReference type="EMBL" id="JAVYJV010000003">
    <property type="protein sequence ID" value="KAK4374120.1"/>
    <property type="molecule type" value="Genomic_DNA"/>
</dbReference>
<dbReference type="AlphaFoldDB" id="A0AAE1SQS7"/>
<dbReference type="PANTHER" id="PTHR34807:SF6">
    <property type="entry name" value="MYB-CC TYPE TRANSCRIPTION FACTOR LHEQLE-CONTAINING DOMAIN-CONTAINING PROTEIN"/>
    <property type="match status" value="1"/>
</dbReference>
<organism evidence="2 3">
    <name type="scientific">Anisodus tanguticus</name>
    <dbReference type="NCBI Taxonomy" id="243964"/>
    <lineage>
        <taxon>Eukaryota</taxon>
        <taxon>Viridiplantae</taxon>
        <taxon>Streptophyta</taxon>
        <taxon>Embryophyta</taxon>
        <taxon>Tracheophyta</taxon>
        <taxon>Spermatophyta</taxon>
        <taxon>Magnoliopsida</taxon>
        <taxon>eudicotyledons</taxon>
        <taxon>Gunneridae</taxon>
        <taxon>Pentapetalae</taxon>
        <taxon>asterids</taxon>
        <taxon>lamiids</taxon>
        <taxon>Solanales</taxon>
        <taxon>Solanaceae</taxon>
        <taxon>Solanoideae</taxon>
        <taxon>Hyoscyameae</taxon>
        <taxon>Anisodus</taxon>
    </lineage>
</organism>
<keyword evidence="1" id="KW-0175">Coiled coil</keyword>
<dbReference type="PANTHER" id="PTHR34807">
    <property type="entry name" value="OS08G0270800 PROTEIN"/>
    <property type="match status" value="1"/>
</dbReference>
<name>A0AAE1SQS7_9SOLA</name>
<accession>A0AAE1SQS7</accession>
<evidence type="ECO:0000256" key="1">
    <source>
        <dbReference type="SAM" id="Coils"/>
    </source>
</evidence>